<organism evidence="4 5">
    <name type="scientific">Faecalicoccus pleomorphus</name>
    <dbReference type="NCBI Taxonomy" id="1323"/>
    <lineage>
        <taxon>Bacteria</taxon>
        <taxon>Bacillati</taxon>
        <taxon>Bacillota</taxon>
        <taxon>Erysipelotrichia</taxon>
        <taxon>Erysipelotrichales</taxon>
        <taxon>Erysipelotrichaceae</taxon>
        <taxon>Faecalicoccus</taxon>
    </lineage>
</organism>
<dbReference type="InterPro" id="IPR047057">
    <property type="entry name" value="MerR_fam"/>
</dbReference>
<dbReference type="AlphaFoldDB" id="A0A380LP11"/>
<keyword evidence="2" id="KW-0175">Coiled coil</keyword>
<dbReference type="Pfam" id="PF13411">
    <property type="entry name" value="MerR_1"/>
    <property type="match status" value="1"/>
</dbReference>
<dbReference type="InterPro" id="IPR000551">
    <property type="entry name" value="MerR-type_HTH_dom"/>
</dbReference>
<name>A0A380LP11_9FIRM</name>
<dbReference type="InterPro" id="IPR009061">
    <property type="entry name" value="DNA-bd_dom_put_sf"/>
</dbReference>
<dbReference type="GO" id="GO:0003700">
    <property type="term" value="F:DNA-binding transcription factor activity"/>
    <property type="evidence" value="ECO:0007669"/>
    <property type="project" value="InterPro"/>
</dbReference>
<dbReference type="Gene3D" id="1.10.1660.10">
    <property type="match status" value="1"/>
</dbReference>
<gene>
    <name evidence="4" type="primary">adhR</name>
    <name evidence="4" type="ORF">NCTC11087_01920</name>
</gene>
<evidence type="ECO:0000313" key="5">
    <source>
        <dbReference type="Proteomes" id="UP000255523"/>
    </source>
</evidence>
<evidence type="ECO:0000256" key="2">
    <source>
        <dbReference type="SAM" id="Coils"/>
    </source>
</evidence>
<sequence length="149" mass="17915">MYSIGQVSKMFDLPIPTLRYYDKEGLFQDLEREPSGIRKFNEKSIEALRVIECLKKSGMQIKEIREFMNWCSQGDRTLEKRKEMFYARRQEIEKQMEELQRTLDMVKFKCWYYETACKEGTEVNMPQHMEEDMPADIVQCYENAHADKL</sequence>
<dbReference type="EMBL" id="UHFX01000003">
    <property type="protein sequence ID" value="SUO04987.1"/>
    <property type="molecule type" value="Genomic_DNA"/>
</dbReference>
<evidence type="ECO:0000313" key="4">
    <source>
        <dbReference type="EMBL" id="SUO04987.1"/>
    </source>
</evidence>
<dbReference type="Proteomes" id="UP000255523">
    <property type="component" value="Unassembled WGS sequence"/>
</dbReference>
<dbReference type="GO" id="GO:0003677">
    <property type="term" value="F:DNA binding"/>
    <property type="evidence" value="ECO:0007669"/>
    <property type="project" value="UniProtKB-KW"/>
</dbReference>
<dbReference type="OrthoDB" id="9811174at2"/>
<protein>
    <submittedName>
        <fullName evidence="4">Transcriptional regulator</fullName>
    </submittedName>
</protein>
<reference evidence="4 5" key="1">
    <citation type="submission" date="2018-06" db="EMBL/GenBank/DDBJ databases">
        <authorList>
            <consortium name="Pathogen Informatics"/>
            <person name="Doyle S."/>
        </authorList>
    </citation>
    <scope>NUCLEOTIDE SEQUENCE [LARGE SCALE GENOMIC DNA]</scope>
    <source>
        <strain evidence="4 5">NCTC11087</strain>
    </source>
</reference>
<feature type="domain" description="HTH merR-type" evidence="3">
    <location>
        <begin position="1"/>
        <end position="70"/>
    </location>
</feature>
<dbReference type="PANTHER" id="PTHR30204">
    <property type="entry name" value="REDOX-CYCLING DRUG-SENSING TRANSCRIPTIONAL ACTIVATOR SOXR"/>
    <property type="match status" value="1"/>
</dbReference>
<dbReference type="GeneID" id="77462856"/>
<keyword evidence="1" id="KW-0238">DNA-binding</keyword>
<dbReference type="PROSITE" id="PS50937">
    <property type="entry name" value="HTH_MERR_2"/>
    <property type="match status" value="1"/>
</dbReference>
<dbReference type="SUPFAM" id="SSF46955">
    <property type="entry name" value="Putative DNA-binding domain"/>
    <property type="match status" value="1"/>
</dbReference>
<dbReference type="SMART" id="SM00422">
    <property type="entry name" value="HTH_MERR"/>
    <property type="match status" value="1"/>
</dbReference>
<keyword evidence="5" id="KW-1185">Reference proteome</keyword>
<proteinExistence type="predicted"/>
<accession>A0A380LP11</accession>
<dbReference type="RefSeq" id="WP_022789584.1">
    <property type="nucleotide sequence ID" value="NZ_UHFX01000003.1"/>
</dbReference>
<evidence type="ECO:0000256" key="1">
    <source>
        <dbReference type="ARBA" id="ARBA00023125"/>
    </source>
</evidence>
<dbReference type="CDD" id="cd01109">
    <property type="entry name" value="HTH_YyaN"/>
    <property type="match status" value="1"/>
</dbReference>
<dbReference type="PANTHER" id="PTHR30204:SF82">
    <property type="entry name" value="TRANSCRIPTIONAL REGULATOR, MERR FAMILY"/>
    <property type="match status" value="1"/>
</dbReference>
<evidence type="ECO:0000259" key="3">
    <source>
        <dbReference type="PROSITE" id="PS50937"/>
    </source>
</evidence>
<feature type="coiled-coil region" evidence="2">
    <location>
        <begin position="82"/>
        <end position="109"/>
    </location>
</feature>